<proteinExistence type="predicted"/>
<dbReference type="PANTHER" id="PTHR47628:SF1">
    <property type="entry name" value="ALIPHATIC AMIDASE EXPRESSION-REGULATING PROTEIN"/>
    <property type="match status" value="1"/>
</dbReference>
<dbReference type="Pfam" id="PF13433">
    <property type="entry name" value="Peripla_BP_5"/>
    <property type="match status" value="1"/>
</dbReference>
<dbReference type="AlphaFoldDB" id="A0A1D9GQY2"/>
<dbReference type="InterPro" id="IPR028082">
    <property type="entry name" value="Peripla_BP_I"/>
</dbReference>
<dbReference type="STRING" id="1874317.BKP64_18675"/>
<dbReference type="Proteomes" id="UP000177445">
    <property type="component" value="Chromosome"/>
</dbReference>
<keyword evidence="2" id="KW-1185">Reference proteome</keyword>
<organism evidence="1 2">
    <name type="scientific">Marinobacter salinus</name>
    <dbReference type="NCBI Taxonomy" id="1874317"/>
    <lineage>
        <taxon>Bacteria</taxon>
        <taxon>Pseudomonadati</taxon>
        <taxon>Pseudomonadota</taxon>
        <taxon>Gammaproteobacteria</taxon>
        <taxon>Pseudomonadales</taxon>
        <taxon>Marinobacteraceae</taxon>
        <taxon>Marinobacter</taxon>
    </lineage>
</organism>
<dbReference type="KEGG" id="msq:BKP64_18675"/>
<protein>
    <submittedName>
        <fullName evidence="1">Regulator</fullName>
    </submittedName>
</protein>
<gene>
    <name evidence="1" type="ORF">BKP64_18675</name>
</gene>
<dbReference type="OrthoDB" id="5288800at2"/>
<sequence>MSERINVGLLVSSHGTYQDMGRSTLAGLRDAIAEINGDPAYEFTIVSAEHDPRGELNEYAVGLNRLMESGAKHIFGTTTSASRKEIIPDLERANRLLWYSCPYEGYECSESVLYLGGCPNQNLLPLMQYAIANFGSIACLVGSNYVWGWESNRIARELVEMAAGEVITEKYYRFGDTDFDALIKNIMSQQPCFVLNNLVGESSYHFLRQLSAACLKKGIRIPVLSCNFTESELPRIQGADSIRLLSCGAFFESVAPSFVAKQSAAHGRQPFSHYYTAAYISMHLFATARQKVGHDDPEAIADVLYRLKYQSLLGEITIAEHNNHLSLPSYIAEAKGSQFEVVHIESGSIAADPYLVQSSFDVFRNLAARSTRGNFLRVVK</sequence>
<reference evidence="1 2" key="1">
    <citation type="submission" date="2016-10" db="EMBL/GenBank/DDBJ databases">
        <title>Marinobacter salinus sp. nov., a moderately halophilic bacterium isolated from a tidal flat environment.</title>
        <authorList>
            <person name="Park S.-J."/>
        </authorList>
    </citation>
    <scope>NUCLEOTIDE SEQUENCE [LARGE SCALE GENOMIC DNA]</scope>
    <source>
        <strain evidence="1 2">Hb8</strain>
    </source>
</reference>
<name>A0A1D9GQY2_9GAMM</name>
<dbReference type="SUPFAM" id="SSF53822">
    <property type="entry name" value="Periplasmic binding protein-like I"/>
    <property type="match status" value="1"/>
</dbReference>
<evidence type="ECO:0000313" key="2">
    <source>
        <dbReference type="Proteomes" id="UP000177445"/>
    </source>
</evidence>
<evidence type="ECO:0000313" key="1">
    <source>
        <dbReference type="EMBL" id="AOY90022.1"/>
    </source>
</evidence>
<dbReference type="EMBL" id="CP017715">
    <property type="protein sequence ID" value="AOY90022.1"/>
    <property type="molecule type" value="Genomic_DNA"/>
</dbReference>
<dbReference type="Gene3D" id="3.40.50.2300">
    <property type="match status" value="2"/>
</dbReference>
<dbReference type="RefSeq" id="WP_070973352.1">
    <property type="nucleotide sequence ID" value="NZ_CP017715.1"/>
</dbReference>
<accession>A0A1D9GQY2</accession>
<dbReference type="PANTHER" id="PTHR47628">
    <property type="match status" value="1"/>
</dbReference>